<dbReference type="PIRSF" id="PIRSF012337">
    <property type="entry name" value="gp45"/>
    <property type="match status" value="1"/>
</dbReference>
<dbReference type="GeneID" id="33941440"/>
<accession>A0A076LV35</accession>
<dbReference type="Pfam" id="PF06890">
    <property type="entry name" value="Phage_Mu_Gp45"/>
    <property type="match status" value="1"/>
</dbReference>
<dbReference type="RefSeq" id="WP_034165333.1">
    <property type="nucleotide sequence ID" value="NZ_CP006664.1"/>
</dbReference>
<organism evidence="3 4">
    <name type="scientific">Edwardsiella anguillarum ET080813</name>
    <dbReference type="NCBI Taxonomy" id="667120"/>
    <lineage>
        <taxon>Bacteria</taxon>
        <taxon>Pseudomonadati</taxon>
        <taxon>Pseudomonadota</taxon>
        <taxon>Gammaproteobacteria</taxon>
        <taxon>Enterobacterales</taxon>
        <taxon>Hafniaceae</taxon>
        <taxon>Edwardsiella</taxon>
    </lineage>
</organism>
<feature type="domain" description="Bacteriophage Mu Gp45 N-terminal" evidence="2">
    <location>
        <begin position="19"/>
        <end position="82"/>
    </location>
</feature>
<dbReference type="HOGENOM" id="CLU_108409_3_0_6"/>
<dbReference type="Proteomes" id="UP000028681">
    <property type="component" value="Chromosome"/>
</dbReference>
<evidence type="ECO:0000259" key="2">
    <source>
        <dbReference type="Pfam" id="PF06890"/>
    </source>
</evidence>
<evidence type="ECO:0000256" key="1">
    <source>
        <dbReference type="SAM" id="MobiDB-lite"/>
    </source>
</evidence>
<proteinExistence type="predicted"/>
<feature type="compositionally biased region" description="Polar residues" evidence="1">
    <location>
        <begin position="174"/>
        <end position="184"/>
    </location>
</feature>
<protein>
    <submittedName>
        <fullName evidence="3">Bacteriophage Mu Gp45 protein</fullName>
    </submittedName>
</protein>
<evidence type="ECO:0000313" key="3">
    <source>
        <dbReference type="EMBL" id="AIJ10522.1"/>
    </source>
</evidence>
<feature type="compositionally biased region" description="Basic and acidic residues" evidence="1">
    <location>
        <begin position="185"/>
        <end position="194"/>
    </location>
</feature>
<dbReference type="InterPro" id="IPR053861">
    <property type="entry name" value="Phage_Mu_Gp45_N"/>
</dbReference>
<sequence length="194" mass="21070">MNQLFRRTAARISGMLGIGRVTVQKDGGVVQTLQYQTPLEVASAPRLAEFGFSSGLPKGTDVVLAFIGGDRSSPVVIATNHQGFRRTGLKNGETVIYSQWGQEVLLTKDGVFVDANGKDVEVNNATNVTINASEGILANTPLLRCTGDIVDNCETNSRTLKDLREAHNDHNHLVKNTQRGNDNIYSEKTDEVVT</sequence>
<dbReference type="AlphaFoldDB" id="A0A076LV35"/>
<gene>
    <name evidence="3" type="ORF">ETEE_4116</name>
</gene>
<reference evidence="3 4" key="1">
    <citation type="journal article" date="2012" name="PLoS ONE">
        <title>Edwardsiella comparative phylogenomics reveal the new intra/inter-species taxonomic relationships, virulence evolution and niche adaptation mechanisms.</title>
        <authorList>
            <person name="Yang M."/>
            <person name="Lv Y."/>
            <person name="Xiao J."/>
            <person name="Wu H."/>
            <person name="Zheng H."/>
            <person name="Liu Q."/>
            <person name="Zhang Y."/>
            <person name="Wang Q."/>
        </authorList>
    </citation>
    <scope>NUCLEOTIDE SEQUENCE [LARGE SCALE GENOMIC DNA]</scope>
    <source>
        <strain evidence="4">080813</strain>
    </source>
</reference>
<dbReference type="EMBL" id="CP006664">
    <property type="protein sequence ID" value="AIJ10522.1"/>
    <property type="molecule type" value="Genomic_DNA"/>
</dbReference>
<dbReference type="InterPro" id="IPR014462">
    <property type="entry name" value="Phage_Mu_Gp45"/>
</dbReference>
<feature type="region of interest" description="Disordered" evidence="1">
    <location>
        <begin position="169"/>
        <end position="194"/>
    </location>
</feature>
<dbReference type="KEGG" id="ete:ETEE_4116"/>
<evidence type="ECO:0000313" key="4">
    <source>
        <dbReference type="Proteomes" id="UP000028681"/>
    </source>
</evidence>
<name>A0A076LV35_9GAMM</name>